<dbReference type="InterPro" id="IPR025703">
    <property type="entry name" value="Bifunct_PutA"/>
</dbReference>
<comment type="pathway">
    <text evidence="3">Amino-acid degradation; L-proline degradation into L-glutamate; L-glutamate from L-proline: step 1/2.</text>
</comment>
<dbReference type="Pfam" id="PF00171">
    <property type="entry name" value="Aldedh"/>
    <property type="match status" value="1"/>
</dbReference>
<dbReference type="Gene3D" id="1.20.5.460">
    <property type="entry name" value="Single helix bin"/>
    <property type="match status" value="1"/>
</dbReference>
<dbReference type="InterPro" id="IPR016162">
    <property type="entry name" value="Ald_DH_N"/>
</dbReference>
<evidence type="ECO:0000256" key="2">
    <source>
        <dbReference type="ARBA" id="ARBA00023027"/>
    </source>
</evidence>
<protein>
    <recommendedName>
        <fullName evidence="3">Bifunctional protein PutA</fullName>
    </recommendedName>
    <domain>
        <recommendedName>
            <fullName evidence="3">Proline dehydrogenase</fullName>
            <ecNumber evidence="3">1.5.5.2</ecNumber>
        </recommendedName>
        <alternativeName>
            <fullName evidence="3">Proline oxidase</fullName>
        </alternativeName>
    </domain>
    <domain>
        <recommendedName>
            <fullName evidence="3">Delta-1-pyrroline-5-carboxylate dehydrogenase</fullName>
            <shortName evidence="3">P5C dehydrogenase</shortName>
            <ecNumber evidence="3">1.2.1.88</ecNumber>
        </recommendedName>
        <alternativeName>
            <fullName evidence="3">L-glutamate gamma-semialdehyde dehydrogenase</fullName>
        </alternativeName>
    </domain>
</protein>
<keyword evidence="3" id="KW-0274">FAD</keyword>
<comment type="similarity">
    <text evidence="3">In the C-terminal section; belongs to the aldehyde dehydrogenase family.</text>
</comment>
<comment type="catalytic activity">
    <reaction evidence="3">
        <text>L-glutamate 5-semialdehyde + NAD(+) + H2O = L-glutamate + NADH + 2 H(+)</text>
        <dbReference type="Rhea" id="RHEA:30235"/>
        <dbReference type="ChEBI" id="CHEBI:15377"/>
        <dbReference type="ChEBI" id="CHEBI:15378"/>
        <dbReference type="ChEBI" id="CHEBI:29985"/>
        <dbReference type="ChEBI" id="CHEBI:57540"/>
        <dbReference type="ChEBI" id="CHEBI:57945"/>
        <dbReference type="ChEBI" id="CHEBI:58066"/>
        <dbReference type="EC" id="1.2.1.88"/>
    </reaction>
</comment>
<dbReference type="InterPro" id="IPR029041">
    <property type="entry name" value="FAD-linked_oxidoreductase-like"/>
</dbReference>
<keyword evidence="3" id="KW-0285">Flavoprotein</keyword>
<evidence type="ECO:0000259" key="6">
    <source>
        <dbReference type="Pfam" id="PF14850"/>
    </source>
</evidence>
<dbReference type="PANTHER" id="PTHR42862:SF1">
    <property type="entry name" value="DELTA-1-PYRROLINE-5-CARBOXYLATE DEHYDROGENASE 2, ISOFORM A-RELATED"/>
    <property type="match status" value="1"/>
</dbReference>
<keyword evidence="3" id="KW-0238">DNA-binding</keyword>
<proteinExistence type="inferred from homology"/>
<dbReference type="Gene3D" id="3.40.605.10">
    <property type="entry name" value="Aldehyde Dehydrogenase, Chain A, domain 1"/>
    <property type="match status" value="1"/>
</dbReference>
<keyword evidence="3" id="KW-0678">Repressor</keyword>
<keyword evidence="3" id="KW-0805">Transcription regulation</keyword>
<dbReference type="Gene3D" id="3.20.20.220">
    <property type="match status" value="1"/>
</dbReference>
<comment type="similarity">
    <text evidence="3">In the N-terminal section; belongs to the proline dehydrogenase family.</text>
</comment>
<dbReference type="EC" id="1.5.5.2" evidence="3"/>
<dbReference type="PIRSF" id="PIRSF000197">
    <property type="entry name" value="Bifunct_PutA"/>
    <property type="match status" value="1"/>
</dbReference>
<keyword evidence="1 3" id="KW-0560">Oxidoreductase</keyword>
<feature type="domain" description="Proline dehydrogenase" evidence="5">
    <location>
        <begin position="198"/>
        <end position="487"/>
    </location>
</feature>
<dbReference type="InterPro" id="IPR015590">
    <property type="entry name" value="Aldehyde_DH_dom"/>
</dbReference>
<dbReference type="Gene3D" id="3.40.309.10">
    <property type="entry name" value="Aldehyde Dehydrogenase, Chain A, domain 2"/>
    <property type="match status" value="1"/>
</dbReference>
<keyword evidence="3" id="KW-0804">Transcription</keyword>
<dbReference type="Pfam" id="PF18327">
    <property type="entry name" value="PRODH"/>
    <property type="match status" value="1"/>
</dbReference>
<dbReference type="InterPro" id="IPR024089">
    <property type="entry name" value="PRODH_PutA_dom_I/II"/>
</dbReference>
<dbReference type="InterPro" id="IPR050485">
    <property type="entry name" value="Proline_metab_enzyme"/>
</dbReference>
<feature type="domain" description="Proline utilization A proline dehydrogenase N-terminal" evidence="7">
    <location>
        <begin position="29"/>
        <end position="64"/>
    </location>
</feature>
<dbReference type="InterPro" id="IPR024082">
    <property type="entry name" value="PRODH_PutA_dom_II"/>
</dbReference>
<dbReference type="Pfam" id="PF14850">
    <property type="entry name" value="Pro_dh-DNA_bdg"/>
    <property type="match status" value="1"/>
</dbReference>
<dbReference type="EMBL" id="JBBUTF010000006">
    <property type="protein sequence ID" value="MEK8025981.1"/>
    <property type="molecule type" value="Genomic_DNA"/>
</dbReference>
<comment type="pathway">
    <text evidence="3">Amino-acid degradation; L-proline degradation into L-glutamate; L-glutamate from L-proline: step 2/2.</text>
</comment>
<dbReference type="Proteomes" id="UP001368500">
    <property type="component" value="Unassembled WGS sequence"/>
</dbReference>
<sequence length="1220" mass="128799">MTDPSVRPNAPGASDLEALHARIFTFDDCDEQAVMAELMPLARLEPRQLAQATALATRLAEGVRKARLEAGGVDLLTQEFTLDSREGVALMCLAEAMLRVPDTETRNKLIRDKIVDQDWRSHIGQSPSLFVNAAAWGLALTGKVLKPADEPSLAAALSTVLRRGGEGVVRAGVSFAMKLLGKQFVTGQTIEEALTLAAGREKLGYRYTYDMLGEAALTLKDADAYHEAYAHTIEAVGKAAQGRGPVLGAGVSVKLTGLHPRYEVAQRERVLAEMYPKLLQLAREARRWGMGFHLDQEEAARFPLTLEMLHRLAHEPDLAGWDGLGISLQAYQKRARAVAEWLIALARRTQRKICVRLVKGAYWDTEIKHCQSTGTAGFPVFTRKVHSDVSYVACAKILFGAQDAVFPQFATHNAFSIAAVHTLGEGKDYEFQCLHGMGESVYDQIVGDGRMGRACRVYAPVGPHETLLAYLVRRLLENGANTSFVNQVVDPAVSIADIVADPVEVAARTGGRPHPAVVLPRRLLGWRDGDGDGDGDGAGVAEAAAAVPPGGRPAVALATAMPAAVPAASPDAALTAAVAAGAAWAARPLGARVKVLQALARQLEAGAPTLVDALVHERGITVAEVGRELRAAADGCRLHLASIQAEPAFLDATPVGPVVLLGPATSAVAWPLAQIAAALLTGNPVVFKPASGTVRCARALAAAVREAGLPDGVLQVVEGPGERVGAALARHPQTALVLFGGTRAVAATLRTALAGRRTRLLVRASACNAMVVDSSALPEQVITDAVTGAFDGAGLRVDALKLLCLQDVVADRIGEMLRAMLEERQLGDPSLPASDIGPMPDAAAGEAVERHLQHLAERGCRVVRAGRRLTGHPGGRSGGAWVQPAIVELRGLQDLALIDPDRTGPVLYVLRWSAGALPALLQALDGQLMPATLGLHTRIFETAGEVLSIGRFGAVCVNRGVHGSRPGMQVEARSPADRGASETGPLFLREFLAEAIDGLPFAVGPFRRIALPAGDCLSQYPVVQQGRLQSRAAWQDQQRRERLDRLERLAPLLTGVIDVPRWQALKALATGLAPVSLPALSGEENTLLLEPCGRVLCLAEGRAELLQQAALALACGNRLVLWSGAPAAPALVEALGASAVQVVDRVRAGAVAAPVDAVLTGAAGLPPEAAAWLGMHTRVLYPDAQGRHAWAPLVRERQIAVNASASGGNMQLMMMDAAAV</sequence>
<keyword evidence="3" id="KW-0642">Proline metabolism</keyword>
<keyword evidence="2 3" id="KW-0520">NAD</keyword>
<dbReference type="InterPro" id="IPR041349">
    <property type="entry name" value="PRODH"/>
</dbReference>
<comment type="function">
    <text evidence="3">Oxidizes proline to glutamate for use as a carbon and nitrogen source.</text>
</comment>
<evidence type="ECO:0000313" key="8">
    <source>
        <dbReference type="EMBL" id="MEK8025981.1"/>
    </source>
</evidence>
<dbReference type="InterPro" id="IPR016161">
    <property type="entry name" value="Ald_DH/histidinol_DH"/>
</dbReference>
<name>A0ABU9B8P3_9BURK</name>
<evidence type="ECO:0000259" key="7">
    <source>
        <dbReference type="Pfam" id="PF18327"/>
    </source>
</evidence>
<evidence type="ECO:0000259" key="4">
    <source>
        <dbReference type="Pfam" id="PF00171"/>
    </source>
</evidence>
<accession>A0ABU9B8P3</accession>
<dbReference type="SUPFAM" id="SSF81935">
    <property type="entry name" value="N-terminal domain of bifunctional PutA protein"/>
    <property type="match status" value="1"/>
</dbReference>
<reference evidence="8 9" key="1">
    <citation type="submission" date="2024-04" db="EMBL/GenBank/DDBJ databases">
        <title>Novel species of the genus Ideonella isolated from streams.</title>
        <authorList>
            <person name="Lu H."/>
        </authorList>
    </citation>
    <scope>NUCLEOTIDE SEQUENCE [LARGE SCALE GENOMIC DNA]</scope>
    <source>
        <strain evidence="8 9">BYS139W</strain>
    </source>
</reference>
<organism evidence="8 9">
    <name type="scientific">Pseudaquabacterium rugosum</name>
    <dbReference type="NCBI Taxonomy" id="2984194"/>
    <lineage>
        <taxon>Bacteria</taxon>
        <taxon>Pseudomonadati</taxon>
        <taxon>Pseudomonadota</taxon>
        <taxon>Betaproteobacteria</taxon>
        <taxon>Burkholderiales</taxon>
        <taxon>Sphaerotilaceae</taxon>
        <taxon>Pseudaquabacterium</taxon>
    </lineage>
</organism>
<dbReference type="InterPro" id="IPR002872">
    <property type="entry name" value="Proline_DH_dom"/>
</dbReference>
<comment type="caution">
    <text evidence="8">The sequence shown here is derived from an EMBL/GenBank/DDBJ whole genome shotgun (WGS) entry which is preliminary data.</text>
</comment>
<dbReference type="Pfam" id="PF01619">
    <property type="entry name" value="Pro_dh"/>
    <property type="match status" value="1"/>
</dbReference>
<evidence type="ECO:0000256" key="3">
    <source>
        <dbReference type="PIRNR" id="PIRNR000197"/>
    </source>
</evidence>
<keyword evidence="9" id="KW-1185">Reference proteome</keyword>
<gene>
    <name evidence="8" type="ORF">AACH11_08400</name>
</gene>
<dbReference type="InterPro" id="IPR016163">
    <property type="entry name" value="Ald_DH_C"/>
</dbReference>
<dbReference type="PANTHER" id="PTHR42862">
    <property type="entry name" value="DELTA-1-PYRROLINE-5-CARBOXYLATE DEHYDROGENASE 1, ISOFORM A-RELATED"/>
    <property type="match status" value="1"/>
</dbReference>
<dbReference type="SUPFAM" id="SSF51730">
    <property type="entry name" value="FAD-linked oxidoreductase"/>
    <property type="match status" value="1"/>
</dbReference>
<dbReference type="SUPFAM" id="SSF53720">
    <property type="entry name" value="ALDH-like"/>
    <property type="match status" value="1"/>
</dbReference>
<evidence type="ECO:0000259" key="5">
    <source>
        <dbReference type="Pfam" id="PF01619"/>
    </source>
</evidence>
<dbReference type="EC" id="1.2.1.88" evidence="3"/>
<feature type="domain" description="Aldehyde dehydrogenase" evidence="4">
    <location>
        <begin position="565"/>
        <end position="964"/>
    </location>
</feature>
<evidence type="ECO:0000256" key="1">
    <source>
        <dbReference type="ARBA" id="ARBA00023002"/>
    </source>
</evidence>
<evidence type="ECO:0000313" key="9">
    <source>
        <dbReference type="Proteomes" id="UP001368500"/>
    </source>
</evidence>
<comment type="catalytic activity">
    <reaction evidence="3">
        <text>L-proline + a quinone = (S)-1-pyrroline-5-carboxylate + a quinol + H(+)</text>
        <dbReference type="Rhea" id="RHEA:23784"/>
        <dbReference type="ChEBI" id="CHEBI:15378"/>
        <dbReference type="ChEBI" id="CHEBI:17388"/>
        <dbReference type="ChEBI" id="CHEBI:24646"/>
        <dbReference type="ChEBI" id="CHEBI:60039"/>
        <dbReference type="ChEBI" id="CHEBI:132124"/>
        <dbReference type="EC" id="1.5.5.2"/>
    </reaction>
</comment>
<feature type="domain" description="Proline dehydrogenase PutA" evidence="6">
    <location>
        <begin position="73"/>
        <end position="184"/>
    </location>
</feature>
<comment type="cofactor">
    <cofactor evidence="3">
        <name>FAD</name>
        <dbReference type="ChEBI" id="CHEBI:57692"/>
    </cofactor>
</comment>